<reference evidence="1" key="1">
    <citation type="submission" date="2018-05" db="EMBL/GenBank/DDBJ databases">
        <authorList>
            <person name="Lanie J.A."/>
            <person name="Ng W.-L."/>
            <person name="Kazmierczak K.M."/>
            <person name="Andrzejewski T.M."/>
            <person name="Davidsen T.M."/>
            <person name="Wayne K.J."/>
            <person name="Tettelin H."/>
            <person name="Glass J.I."/>
            <person name="Rusch D."/>
            <person name="Podicherti R."/>
            <person name="Tsui H.-C.T."/>
            <person name="Winkler M.E."/>
        </authorList>
    </citation>
    <scope>NUCLEOTIDE SEQUENCE</scope>
</reference>
<evidence type="ECO:0000313" key="1">
    <source>
        <dbReference type="EMBL" id="SVD10111.1"/>
    </source>
</evidence>
<dbReference type="AlphaFoldDB" id="A0A382SMG6"/>
<accession>A0A382SMG6</accession>
<proteinExistence type="predicted"/>
<organism evidence="1">
    <name type="scientific">marine metagenome</name>
    <dbReference type="NCBI Taxonomy" id="408172"/>
    <lineage>
        <taxon>unclassified sequences</taxon>
        <taxon>metagenomes</taxon>
        <taxon>ecological metagenomes</taxon>
    </lineage>
</organism>
<name>A0A382SMG6_9ZZZZ</name>
<dbReference type="EMBL" id="UINC01129608">
    <property type="protein sequence ID" value="SVD10111.1"/>
    <property type="molecule type" value="Genomic_DNA"/>
</dbReference>
<protein>
    <submittedName>
        <fullName evidence="1">Uncharacterized protein</fullName>
    </submittedName>
</protein>
<sequence>MQSPPASILVLSERLDRWFSSPEALAELLHFEGINDVNTARLDDLAAQTLTGRSLIL</sequence>
<feature type="non-terminal residue" evidence="1">
    <location>
        <position position="57"/>
    </location>
</feature>
<gene>
    <name evidence="1" type="ORF">METZ01_LOCUS362965</name>
</gene>